<organism evidence="3 4">
    <name type="scientific">Sphingobacterium ginsenosidimutans</name>
    <dbReference type="NCBI Taxonomy" id="687845"/>
    <lineage>
        <taxon>Bacteria</taxon>
        <taxon>Pseudomonadati</taxon>
        <taxon>Bacteroidota</taxon>
        <taxon>Sphingobacteriia</taxon>
        <taxon>Sphingobacteriales</taxon>
        <taxon>Sphingobacteriaceae</taxon>
        <taxon>Sphingobacterium</taxon>
    </lineage>
</organism>
<keyword evidence="4" id="KW-1185">Reference proteome</keyword>
<sequence length="182" mass="20556">MVIHLSILPFIAALFSTVFFNGVYDLFKFFSYTLTHHLGELIAVYTGFVIGYKYLMEPTTSKQMEESKPALDTIVINNGKDNVIIQIADIVQITAATPYISIHLENKRYLHAETLKAICERLDSNTFIRVHKSTIVNISKVRSFKSRLNGDYDLLLTDSSSLRLSRTYAADFKTRFATGTSG</sequence>
<feature type="domain" description="HTH LytTR-type" evidence="2">
    <location>
        <begin position="74"/>
        <end position="178"/>
    </location>
</feature>
<reference evidence="4" key="1">
    <citation type="journal article" date="2019" name="Int. J. Syst. Evol. Microbiol.">
        <title>The Global Catalogue of Microorganisms (GCM) 10K type strain sequencing project: providing services to taxonomists for standard genome sequencing and annotation.</title>
        <authorList>
            <consortium name="The Broad Institute Genomics Platform"/>
            <consortium name="The Broad Institute Genome Sequencing Center for Infectious Disease"/>
            <person name="Wu L."/>
            <person name="Ma J."/>
        </authorList>
    </citation>
    <scope>NUCLEOTIDE SEQUENCE [LARGE SCALE GENOMIC DNA]</scope>
    <source>
        <strain evidence="4">JCM 16722</strain>
    </source>
</reference>
<evidence type="ECO:0000259" key="2">
    <source>
        <dbReference type="PROSITE" id="PS50930"/>
    </source>
</evidence>
<evidence type="ECO:0000313" key="3">
    <source>
        <dbReference type="EMBL" id="GAA4173718.1"/>
    </source>
</evidence>
<dbReference type="Proteomes" id="UP001500167">
    <property type="component" value="Unassembled WGS sequence"/>
</dbReference>
<keyword evidence="1" id="KW-1133">Transmembrane helix</keyword>
<protein>
    <recommendedName>
        <fullName evidence="2">HTH LytTR-type domain-containing protein</fullName>
    </recommendedName>
</protein>
<proteinExistence type="predicted"/>
<dbReference type="EMBL" id="BAAAZK010000003">
    <property type="protein sequence ID" value="GAA4173718.1"/>
    <property type="molecule type" value="Genomic_DNA"/>
</dbReference>
<dbReference type="SMART" id="SM00850">
    <property type="entry name" value="LytTR"/>
    <property type="match status" value="1"/>
</dbReference>
<dbReference type="PANTHER" id="PTHR37299">
    <property type="entry name" value="TRANSCRIPTIONAL REGULATOR-RELATED"/>
    <property type="match status" value="1"/>
</dbReference>
<feature type="transmembrane region" description="Helical" evidence="1">
    <location>
        <begin position="36"/>
        <end position="55"/>
    </location>
</feature>
<dbReference type="Pfam" id="PF04397">
    <property type="entry name" value="LytTR"/>
    <property type="match status" value="1"/>
</dbReference>
<dbReference type="Gene3D" id="2.40.50.1020">
    <property type="entry name" value="LytTr DNA-binding domain"/>
    <property type="match status" value="1"/>
</dbReference>
<feature type="transmembrane region" description="Helical" evidence="1">
    <location>
        <begin position="7"/>
        <end position="24"/>
    </location>
</feature>
<dbReference type="PROSITE" id="PS50930">
    <property type="entry name" value="HTH_LYTTR"/>
    <property type="match status" value="1"/>
</dbReference>
<comment type="caution">
    <text evidence="3">The sequence shown here is derived from an EMBL/GenBank/DDBJ whole genome shotgun (WGS) entry which is preliminary data.</text>
</comment>
<gene>
    <name evidence="3" type="ORF">GCM10022218_17030</name>
</gene>
<name>A0ABP7ZYW1_9SPHI</name>
<dbReference type="InterPro" id="IPR007492">
    <property type="entry name" value="LytTR_DNA-bd_dom"/>
</dbReference>
<dbReference type="InterPro" id="IPR046947">
    <property type="entry name" value="LytR-like"/>
</dbReference>
<keyword evidence="1" id="KW-0812">Transmembrane</keyword>
<evidence type="ECO:0000256" key="1">
    <source>
        <dbReference type="SAM" id="Phobius"/>
    </source>
</evidence>
<evidence type="ECO:0000313" key="4">
    <source>
        <dbReference type="Proteomes" id="UP001500167"/>
    </source>
</evidence>
<dbReference type="PANTHER" id="PTHR37299:SF1">
    <property type="entry name" value="STAGE 0 SPORULATION PROTEIN A HOMOLOG"/>
    <property type="match status" value="1"/>
</dbReference>
<keyword evidence="1" id="KW-0472">Membrane</keyword>
<accession>A0ABP7ZYW1</accession>